<dbReference type="PANTHER" id="PTHR33207">
    <property type="entry name" value="F-BOX DOMAIN CONTAINING PROTEIN-RELATED"/>
    <property type="match status" value="1"/>
</dbReference>
<reference evidence="2" key="2">
    <citation type="submission" date="2021-12" db="EMBL/GenBank/DDBJ databases">
        <title>Resequencing data analysis of finger millet.</title>
        <authorList>
            <person name="Hatakeyama M."/>
            <person name="Aluri S."/>
            <person name="Balachadran M.T."/>
            <person name="Sivarajan S.R."/>
            <person name="Poveda L."/>
            <person name="Shimizu-Inatsugi R."/>
            <person name="Schlapbach R."/>
            <person name="Sreeman S.M."/>
            <person name="Shimizu K.K."/>
        </authorList>
    </citation>
    <scope>NUCLEOTIDE SEQUENCE</scope>
</reference>
<dbReference type="InterPro" id="IPR056594">
    <property type="entry name" value="AT5G49610-like_b-prop"/>
</dbReference>
<sequence length="212" mass="23922">MTLTYGSNPYCLLGISLTVRTSDTIELPQKRSRRILPPLHAHGKFYMVCMAGYILALDPGPMSLFCIKLPAGMEYEDRGDFALCRAEGAGFFLIHLNMSRIYVWAHSTGCRIGGWKLVDSICVHQVFAYPVDPISFRLPLNSEVRVDAAGDNADFVILEIEQKLFCLHIWSRTVEKVFELPTCPKGFEVHSFMMVWPPTFPKWSDGQDTIVG</sequence>
<dbReference type="EMBL" id="BQKI01000074">
    <property type="protein sequence ID" value="GJN19627.1"/>
    <property type="molecule type" value="Genomic_DNA"/>
</dbReference>
<dbReference type="Proteomes" id="UP001054889">
    <property type="component" value="Unassembled WGS sequence"/>
</dbReference>
<reference evidence="2" key="1">
    <citation type="journal article" date="2018" name="DNA Res.">
        <title>Multiple hybrid de novo genome assembly of finger millet, an orphan allotetraploid crop.</title>
        <authorList>
            <person name="Hatakeyama M."/>
            <person name="Aluri S."/>
            <person name="Balachadran M.T."/>
            <person name="Sivarajan S.R."/>
            <person name="Patrignani A."/>
            <person name="Gruter S."/>
            <person name="Poveda L."/>
            <person name="Shimizu-Inatsugi R."/>
            <person name="Baeten J."/>
            <person name="Francoijs K.J."/>
            <person name="Nataraja K.N."/>
            <person name="Reddy Y.A.N."/>
            <person name="Phadnis S."/>
            <person name="Ravikumar R.L."/>
            <person name="Schlapbach R."/>
            <person name="Sreeman S.M."/>
            <person name="Shimizu K.K."/>
        </authorList>
    </citation>
    <scope>NUCLEOTIDE SEQUENCE</scope>
</reference>
<feature type="domain" description="F-box protein AT5G49610-like beta-propeller" evidence="1">
    <location>
        <begin position="19"/>
        <end position="200"/>
    </location>
</feature>
<dbReference type="Pfam" id="PF23635">
    <property type="entry name" value="Beta-prop_AT5G49610-like"/>
    <property type="match status" value="1"/>
</dbReference>
<evidence type="ECO:0000313" key="3">
    <source>
        <dbReference type="Proteomes" id="UP001054889"/>
    </source>
</evidence>
<organism evidence="2 3">
    <name type="scientific">Eleusine coracana subsp. coracana</name>
    <dbReference type="NCBI Taxonomy" id="191504"/>
    <lineage>
        <taxon>Eukaryota</taxon>
        <taxon>Viridiplantae</taxon>
        <taxon>Streptophyta</taxon>
        <taxon>Embryophyta</taxon>
        <taxon>Tracheophyta</taxon>
        <taxon>Spermatophyta</taxon>
        <taxon>Magnoliopsida</taxon>
        <taxon>Liliopsida</taxon>
        <taxon>Poales</taxon>
        <taxon>Poaceae</taxon>
        <taxon>PACMAD clade</taxon>
        <taxon>Chloridoideae</taxon>
        <taxon>Cynodonteae</taxon>
        <taxon>Eleusininae</taxon>
        <taxon>Eleusine</taxon>
    </lineage>
</organism>
<dbReference type="AlphaFoldDB" id="A0AAV5EAP1"/>
<evidence type="ECO:0000313" key="2">
    <source>
        <dbReference type="EMBL" id="GJN19627.1"/>
    </source>
</evidence>
<accession>A0AAV5EAP1</accession>
<gene>
    <name evidence="2" type="primary">gb06922</name>
    <name evidence="2" type="ORF">PR202_gb06922</name>
</gene>
<protein>
    <recommendedName>
        <fullName evidence="1">F-box protein AT5G49610-like beta-propeller domain-containing protein</fullName>
    </recommendedName>
</protein>
<keyword evidence="3" id="KW-1185">Reference proteome</keyword>
<name>A0AAV5EAP1_ELECO</name>
<comment type="caution">
    <text evidence="2">The sequence shown here is derived from an EMBL/GenBank/DDBJ whole genome shotgun (WGS) entry which is preliminary data.</text>
</comment>
<evidence type="ECO:0000259" key="1">
    <source>
        <dbReference type="Pfam" id="PF23635"/>
    </source>
</evidence>
<proteinExistence type="predicted"/>